<name>A0AAU9CDL0_9GAMM</name>
<keyword evidence="2" id="KW-1185">Reference proteome</keyword>
<evidence type="ECO:0000313" key="2">
    <source>
        <dbReference type="Proteomes" id="UP001321450"/>
    </source>
</evidence>
<dbReference type="KEGG" id="meiy:MIN45_P1261"/>
<protein>
    <submittedName>
        <fullName evidence="1">Uncharacterized protein</fullName>
    </submittedName>
</protein>
<dbReference type="AlphaFoldDB" id="A0AAU9CDL0"/>
<dbReference type="Proteomes" id="UP001321450">
    <property type="component" value="Chromosome"/>
</dbReference>
<dbReference type="RefSeq" id="WP_286291096.1">
    <property type="nucleotide sequence ID" value="NZ_AP024718.1"/>
</dbReference>
<reference evidence="2" key="1">
    <citation type="journal article" date="2024" name="Int. J. Syst. Evol. Microbiol.">
        <title>Methylomarinovum tepidoasis sp. nov., a moderately thermophilic methanotroph of the family Methylothermaceae isolated from a deep-sea hydrothermal field.</title>
        <authorList>
            <person name="Hirayama H."/>
            <person name="Takaki Y."/>
            <person name="Abe M."/>
            <person name="Miyazaki M."/>
            <person name="Uematsu K."/>
            <person name="Matsui Y."/>
            <person name="Takai K."/>
        </authorList>
    </citation>
    <scope>NUCLEOTIDE SEQUENCE [LARGE SCALE GENOMIC DNA]</scope>
    <source>
        <strain evidence="2">IN45</strain>
    </source>
</reference>
<evidence type="ECO:0000313" key="1">
    <source>
        <dbReference type="EMBL" id="BCX88891.1"/>
    </source>
</evidence>
<dbReference type="EMBL" id="AP024718">
    <property type="protein sequence ID" value="BCX88891.1"/>
    <property type="molecule type" value="Genomic_DNA"/>
</dbReference>
<gene>
    <name evidence="1" type="ORF">MIN45_P1261</name>
</gene>
<accession>A0AAU9CDL0</accession>
<organism evidence="1 2">
    <name type="scientific">Methylomarinovum tepidoasis</name>
    <dbReference type="NCBI Taxonomy" id="2840183"/>
    <lineage>
        <taxon>Bacteria</taxon>
        <taxon>Pseudomonadati</taxon>
        <taxon>Pseudomonadota</taxon>
        <taxon>Gammaproteobacteria</taxon>
        <taxon>Methylococcales</taxon>
        <taxon>Methylothermaceae</taxon>
        <taxon>Methylomarinovum</taxon>
    </lineage>
</organism>
<sequence>MRHVTWFLLGLFLSLPVRGGELPRGTILAFLPDPGASEYHDDASLRRWLKAQGWAICDGRDGTPDLNYRMLLGATRMQMAGKRQGSRRHRHRFQGQTRSFQGRQVSLMEGRGPGRWLQVPVGGHKHRLEGATDAAEHLPLSVGVLFIMKIR</sequence>
<proteinExistence type="predicted"/>